<feature type="domain" description="HAMP" evidence="13">
    <location>
        <begin position="246"/>
        <end position="299"/>
    </location>
</feature>
<keyword evidence="8 11" id="KW-1133">Transmembrane helix</keyword>
<reference evidence="14 15" key="1">
    <citation type="submission" date="2019-06" db="EMBL/GenBank/DDBJ databases">
        <title>Whole genome shotgun sequence of Streptomyces gardneri NBRC 12865.</title>
        <authorList>
            <person name="Hosoyama A."/>
            <person name="Uohara A."/>
            <person name="Ohji S."/>
            <person name="Ichikawa N."/>
        </authorList>
    </citation>
    <scope>NUCLEOTIDE SEQUENCE [LARGE SCALE GENOMIC DNA]</scope>
    <source>
        <strain evidence="14 15">NBRC 12865</strain>
    </source>
</reference>
<evidence type="ECO:0000256" key="6">
    <source>
        <dbReference type="ARBA" id="ARBA00022692"/>
    </source>
</evidence>
<dbReference type="SUPFAM" id="SSF47384">
    <property type="entry name" value="Homodimeric domain of signal transducing histidine kinase"/>
    <property type="match status" value="1"/>
</dbReference>
<keyword evidence="7" id="KW-0418">Kinase</keyword>
<evidence type="ECO:0000313" key="15">
    <source>
        <dbReference type="Proteomes" id="UP000315226"/>
    </source>
</evidence>
<gene>
    <name evidence="14" type="ORF">SGA01_41510</name>
</gene>
<keyword evidence="4" id="KW-0597">Phosphoprotein</keyword>
<feature type="transmembrane region" description="Helical" evidence="11">
    <location>
        <begin position="73"/>
        <end position="95"/>
    </location>
</feature>
<keyword evidence="10 11" id="KW-0472">Membrane</keyword>
<dbReference type="Gene3D" id="1.10.287.130">
    <property type="match status" value="1"/>
</dbReference>
<dbReference type="EMBL" id="BJMN01000026">
    <property type="protein sequence ID" value="GEB58546.1"/>
    <property type="molecule type" value="Genomic_DNA"/>
</dbReference>
<evidence type="ECO:0000256" key="2">
    <source>
        <dbReference type="ARBA" id="ARBA00004236"/>
    </source>
</evidence>
<dbReference type="PANTHER" id="PTHR45436">
    <property type="entry name" value="SENSOR HISTIDINE KINASE YKOH"/>
    <property type="match status" value="1"/>
</dbReference>
<feature type="transmembrane region" description="Helical" evidence="11">
    <location>
        <begin position="222"/>
        <end position="249"/>
    </location>
</feature>
<evidence type="ECO:0000256" key="5">
    <source>
        <dbReference type="ARBA" id="ARBA00022679"/>
    </source>
</evidence>
<keyword evidence="15" id="KW-1185">Reference proteome</keyword>
<evidence type="ECO:0000256" key="9">
    <source>
        <dbReference type="ARBA" id="ARBA00023012"/>
    </source>
</evidence>
<dbReference type="InterPro" id="IPR003660">
    <property type="entry name" value="HAMP_dom"/>
</dbReference>
<feature type="transmembrane region" description="Helical" evidence="11">
    <location>
        <begin position="146"/>
        <end position="171"/>
    </location>
</feature>
<evidence type="ECO:0000256" key="10">
    <source>
        <dbReference type="ARBA" id="ARBA00023136"/>
    </source>
</evidence>
<evidence type="ECO:0000256" key="7">
    <source>
        <dbReference type="ARBA" id="ARBA00022777"/>
    </source>
</evidence>
<feature type="transmembrane region" description="Helical" evidence="11">
    <location>
        <begin position="191"/>
        <end position="210"/>
    </location>
</feature>
<dbReference type="CDD" id="cd00075">
    <property type="entry name" value="HATPase"/>
    <property type="match status" value="1"/>
</dbReference>
<dbReference type="CDD" id="cd00082">
    <property type="entry name" value="HisKA"/>
    <property type="match status" value="1"/>
</dbReference>
<dbReference type="InterPro" id="IPR050428">
    <property type="entry name" value="TCS_sensor_his_kinase"/>
</dbReference>
<evidence type="ECO:0000256" key="11">
    <source>
        <dbReference type="SAM" id="Phobius"/>
    </source>
</evidence>
<comment type="caution">
    <text evidence="14">The sequence shown here is derived from an EMBL/GenBank/DDBJ whole genome shotgun (WGS) entry which is preliminary data.</text>
</comment>
<feature type="transmembrane region" description="Helical" evidence="11">
    <location>
        <begin position="28"/>
        <end position="48"/>
    </location>
</feature>
<feature type="transmembrane region" description="Helical" evidence="11">
    <location>
        <begin position="107"/>
        <end position="126"/>
    </location>
</feature>
<dbReference type="SMART" id="SM00387">
    <property type="entry name" value="HATPase_c"/>
    <property type="match status" value="1"/>
</dbReference>
<evidence type="ECO:0000259" key="13">
    <source>
        <dbReference type="PROSITE" id="PS50885"/>
    </source>
</evidence>
<dbReference type="GO" id="GO:0000155">
    <property type="term" value="F:phosphorelay sensor kinase activity"/>
    <property type="evidence" value="ECO:0007669"/>
    <property type="project" value="InterPro"/>
</dbReference>
<evidence type="ECO:0000256" key="4">
    <source>
        <dbReference type="ARBA" id="ARBA00022553"/>
    </source>
</evidence>
<organism evidence="14 15">
    <name type="scientific">Streptomyces gardneri</name>
    <dbReference type="NCBI Taxonomy" id="66892"/>
    <lineage>
        <taxon>Bacteria</taxon>
        <taxon>Bacillati</taxon>
        <taxon>Actinomycetota</taxon>
        <taxon>Actinomycetes</taxon>
        <taxon>Kitasatosporales</taxon>
        <taxon>Streptomycetaceae</taxon>
        <taxon>Streptomyces</taxon>
    </lineage>
</organism>
<dbReference type="Pfam" id="PF00512">
    <property type="entry name" value="HisKA"/>
    <property type="match status" value="1"/>
</dbReference>
<dbReference type="PANTHER" id="PTHR45436:SF5">
    <property type="entry name" value="SENSOR HISTIDINE KINASE TRCS"/>
    <property type="match status" value="1"/>
</dbReference>
<evidence type="ECO:0000256" key="3">
    <source>
        <dbReference type="ARBA" id="ARBA00012438"/>
    </source>
</evidence>
<dbReference type="Pfam" id="PF02518">
    <property type="entry name" value="HATPase_c"/>
    <property type="match status" value="1"/>
</dbReference>
<dbReference type="PROSITE" id="PS50109">
    <property type="entry name" value="HIS_KIN"/>
    <property type="match status" value="1"/>
</dbReference>
<feature type="domain" description="Histidine kinase" evidence="12">
    <location>
        <begin position="307"/>
        <end position="518"/>
    </location>
</feature>
<name>A0A4Y3RLD6_9ACTN</name>
<dbReference type="InterPro" id="IPR004358">
    <property type="entry name" value="Sig_transdc_His_kin-like_C"/>
</dbReference>
<sequence>MAAVAEQRGRQGRRGPLAVLRHHRYWPVWAAGLAAALVVAAAVIWLQAEDLAVGALPWVIPEVIHTDRVGPQIAFLAWPGFLWGAAAVGAAGWLAAHGHAWAVRLRAAAVAFLTSGALLFTYTRWLEQENPLKPWLVAKEAYRWGLMFIGPSTGLLTAAAVWAALGGGATLAGRAGRGGGEDRLPYRSRTALVAGVATGALFAAGIEVLRRAQPDHAPGQPYWIALTTGAPLVALLTGVLVHVTAARALRPVEAIRRELADITGQSLDRRVPVPPTGDVIARLAVTTNDTLDRLEQASSRQQQFVADAAHELRSPLAALRAQLETALRHPDSVTDWPEVVAEAAADVVRLQALADDLLLLASHRATAPAGEPVDLAALAEDLVREHQHLPDATGLLLTCEAPAPALVHGNATRLERLVRNLLANACRHAETAIRVTVETDGPSVVLTVQDDGPGIPPADRSRVFDRFTRLDASRTRTSGGAGLGLPIARDIATHHGGTLTIEDSARGARLTARFPTGARPSG</sequence>
<dbReference type="InterPro" id="IPR036097">
    <property type="entry name" value="HisK_dim/P_sf"/>
</dbReference>
<keyword evidence="6 11" id="KW-0812">Transmembrane</keyword>
<evidence type="ECO:0000259" key="12">
    <source>
        <dbReference type="PROSITE" id="PS50109"/>
    </source>
</evidence>
<dbReference type="InterPro" id="IPR003661">
    <property type="entry name" value="HisK_dim/P_dom"/>
</dbReference>
<keyword evidence="9" id="KW-0902">Two-component regulatory system</keyword>
<dbReference type="PRINTS" id="PR00344">
    <property type="entry name" value="BCTRLSENSOR"/>
</dbReference>
<dbReference type="SUPFAM" id="SSF55874">
    <property type="entry name" value="ATPase domain of HSP90 chaperone/DNA topoisomerase II/histidine kinase"/>
    <property type="match status" value="1"/>
</dbReference>
<dbReference type="PROSITE" id="PS50885">
    <property type="entry name" value="HAMP"/>
    <property type="match status" value="1"/>
</dbReference>
<dbReference type="EC" id="2.7.13.3" evidence="3"/>
<dbReference type="InterPro" id="IPR036890">
    <property type="entry name" value="HATPase_C_sf"/>
</dbReference>
<dbReference type="InterPro" id="IPR003594">
    <property type="entry name" value="HATPase_dom"/>
</dbReference>
<dbReference type="GO" id="GO:0005886">
    <property type="term" value="C:plasma membrane"/>
    <property type="evidence" value="ECO:0007669"/>
    <property type="project" value="UniProtKB-SubCell"/>
</dbReference>
<keyword evidence="5" id="KW-0808">Transferase</keyword>
<dbReference type="Proteomes" id="UP000315226">
    <property type="component" value="Unassembled WGS sequence"/>
</dbReference>
<proteinExistence type="predicted"/>
<dbReference type="InterPro" id="IPR005467">
    <property type="entry name" value="His_kinase_dom"/>
</dbReference>
<dbReference type="AlphaFoldDB" id="A0A4Y3RLD6"/>
<comment type="subcellular location">
    <subcellularLocation>
        <location evidence="2">Cell membrane</location>
    </subcellularLocation>
</comment>
<evidence type="ECO:0000256" key="1">
    <source>
        <dbReference type="ARBA" id="ARBA00000085"/>
    </source>
</evidence>
<accession>A0A4Y3RLD6</accession>
<dbReference type="Gene3D" id="3.30.565.10">
    <property type="entry name" value="Histidine kinase-like ATPase, C-terminal domain"/>
    <property type="match status" value="1"/>
</dbReference>
<evidence type="ECO:0000313" key="14">
    <source>
        <dbReference type="EMBL" id="GEB58546.1"/>
    </source>
</evidence>
<dbReference type="SMART" id="SM00388">
    <property type="entry name" value="HisKA"/>
    <property type="match status" value="1"/>
</dbReference>
<evidence type="ECO:0000256" key="8">
    <source>
        <dbReference type="ARBA" id="ARBA00022989"/>
    </source>
</evidence>
<protein>
    <recommendedName>
        <fullName evidence="3">histidine kinase</fullName>
        <ecNumber evidence="3">2.7.13.3</ecNumber>
    </recommendedName>
</protein>
<comment type="catalytic activity">
    <reaction evidence="1">
        <text>ATP + protein L-histidine = ADP + protein N-phospho-L-histidine.</text>
        <dbReference type="EC" id="2.7.13.3"/>
    </reaction>
</comment>